<keyword evidence="1" id="KW-0472">Membrane</keyword>
<evidence type="ECO:0000313" key="2">
    <source>
        <dbReference type="EMBL" id="OGG06239.1"/>
    </source>
</evidence>
<protein>
    <submittedName>
        <fullName evidence="2">Uncharacterized protein</fullName>
    </submittedName>
</protein>
<accession>A0A1F5Z199</accession>
<evidence type="ECO:0000313" key="3">
    <source>
        <dbReference type="Proteomes" id="UP000177354"/>
    </source>
</evidence>
<sequence length="368" mass="40056">MPKIKKKAADKFQKNLSFPSLVIGFILLLAMFLVIFFSRQSQDIRPRAVDYEKTCRLKWPPQGATCVNTGRTYTGLCQVMHCPKGCGNNQYCGFSDPGAYRTIVDCDKARLDPGECGQIDILDSTKKYCNPGLGYCDYKQIQCYSSCQGPEKPKEEKPVNPTTGNIAPSLPPVTKEPVKAFICQQTSVQGQIGVGSTFKITTIVRATDPAQTGPVSVIYHVERDGVQITSSGALNGVKIPKTTDRYQTSWAYTVPSDDQKAGFYNIWLDINGTPALSYVVNGQSSGILGAQTENRFNPLSFIGDLIRIILGIPPSRPAPLPPQVTPGYTLEGTITVLRPTGVNSLQLGTFNPAVNIAVSCDKITFTIL</sequence>
<comment type="caution">
    <text evidence="2">The sequence shown here is derived from an EMBL/GenBank/DDBJ whole genome shotgun (WGS) entry which is preliminary data.</text>
</comment>
<dbReference type="AlphaFoldDB" id="A0A1F5Z199"/>
<feature type="transmembrane region" description="Helical" evidence="1">
    <location>
        <begin position="21"/>
        <end position="38"/>
    </location>
</feature>
<dbReference type="EMBL" id="MFJF01000018">
    <property type="protein sequence ID" value="OGG06239.1"/>
    <property type="molecule type" value="Genomic_DNA"/>
</dbReference>
<evidence type="ECO:0000256" key="1">
    <source>
        <dbReference type="SAM" id="Phobius"/>
    </source>
</evidence>
<reference evidence="2 3" key="1">
    <citation type="journal article" date="2016" name="Nat. Commun.">
        <title>Thousands of microbial genomes shed light on interconnected biogeochemical processes in an aquifer system.</title>
        <authorList>
            <person name="Anantharaman K."/>
            <person name="Brown C.T."/>
            <person name="Hug L.A."/>
            <person name="Sharon I."/>
            <person name="Castelle C.J."/>
            <person name="Probst A.J."/>
            <person name="Thomas B.C."/>
            <person name="Singh A."/>
            <person name="Wilkins M.J."/>
            <person name="Karaoz U."/>
            <person name="Brodie E.L."/>
            <person name="Williams K.H."/>
            <person name="Hubbard S.S."/>
            <person name="Banfield J.F."/>
        </authorList>
    </citation>
    <scope>NUCLEOTIDE SEQUENCE [LARGE SCALE GENOMIC DNA]</scope>
</reference>
<name>A0A1F5Z199_9BACT</name>
<organism evidence="2 3">
    <name type="scientific">Candidatus Gottesmanbacteria bacterium RIFCSPHIGHO2_01_FULL_40_15</name>
    <dbReference type="NCBI Taxonomy" id="1798376"/>
    <lineage>
        <taxon>Bacteria</taxon>
        <taxon>Candidatus Gottesmaniibacteriota</taxon>
    </lineage>
</organism>
<gene>
    <name evidence="2" type="ORF">A2777_06575</name>
</gene>
<keyword evidence="1" id="KW-0812">Transmembrane</keyword>
<keyword evidence="1" id="KW-1133">Transmembrane helix</keyword>
<proteinExistence type="predicted"/>
<dbReference type="Proteomes" id="UP000177354">
    <property type="component" value="Unassembled WGS sequence"/>
</dbReference>